<evidence type="ECO:0000313" key="2">
    <source>
        <dbReference type="Proteomes" id="UP000639274"/>
    </source>
</evidence>
<dbReference type="AlphaFoldDB" id="A0A975AR49"/>
<reference evidence="1 2" key="1">
    <citation type="submission" date="2021-03" db="EMBL/GenBank/DDBJ databases">
        <title>Lysobacter sp. nov. isolated from soil of gangwondo yeongwol, south Korea.</title>
        <authorList>
            <person name="Kim K.R."/>
            <person name="Kim K.H."/>
            <person name="Jeon C.O."/>
        </authorList>
    </citation>
    <scope>NUCLEOTIDE SEQUENCE [LARGE SCALE GENOMIC DNA]</scope>
    <source>
        <strain evidence="1 2">R19</strain>
    </source>
</reference>
<gene>
    <name evidence="1" type="ORF">I8J32_012430</name>
</gene>
<evidence type="ECO:0000313" key="1">
    <source>
        <dbReference type="EMBL" id="QSX77554.1"/>
    </source>
</evidence>
<dbReference type="EMBL" id="CP071518">
    <property type="protein sequence ID" value="QSX77554.1"/>
    <property type="molecule type" value="Genomic_DNA"/>
</dbReference>
<proteinExistence type="predicted"/>
<dbReference type="Proteomes" id="UP000639274">
    <property type="component" value="Chromosome"/>
</dbReference>
<name>A0A975AR49_9GAMM</name>
<sequence>MLSWILMAAACSGTPPEAALRQTIADARDAAEKRDAASLKDTLAGDFVGPQGMDRQGLARMAQAVFLRHQGIDATLGPLDIDMHGDAATVRFTAAVTGGNGLLPDTGQVYDVDTDWRLEDGEWRLVRANWKPQL</sequence>
<protein>
    <submittedName>
        <fullName evidence="1">Nuclear transport factor 2 family protein</fullName>
    </submittedName>
</protein>
<dbReference type="SUPFAM" id="SSF54427">
    <property type="entry name" value="NTF2-like"/>
    <property type="match status" value="1"/>
</dbReference>
<dbReference type="KEGG" id="lsf:I8J32_012430"/>
<dbReference type="Gene3D" id="3.10.450.50">
    <property type="match status" value="1"/>
</dbReference>
<accession>A0A975AR49</accession>
<keyword evidence="2" id="KW-1185">Reference proteome</keyword>
<organism evidence="1 2">
    <name type="scientific">Agrilutibacter solisilvae</name>
    <dbReference type="NCBI Taxonomy" id="2763317"/>
    <lineage>
        <taxon>Bacteria</taxon>
        <taxon>Pseudomonadati</taxon>
        <taxon>Pseudomonadota</taxon>
        <taxon>Gammaproteobacteria</taxon>
        <taxon>Lysobacterales</taxon>
        <taxon>Lysobacteraceae</taxon>
        <taxon>Agrilutibacter</taxon>
    </lineage>
</organism>
<dbReference type="RefSeq" id="WP_200612636.1">
    <property type="nucleotide sequence ID" value="NZ_CP071518.1"/>
</dbReference>
<dbReference type="InterPro" id="IPR032710">
    <property type="entry name" value="NTF2-like_dom_sf"/>
</dbReference>